<organism evidence="1">
    <name type="scientific">Pseudogemmatithrix spongiicola</name>
    <dbReference type="NCBI Taxonomy" id="3062599"/>
    <lineage>
        <taxon>Bacteria</taxon>
        <taxon>Pseudomonadati</taxon>
        <taxon>Gemmatimonadota</taxon>
        <taxon>Gemmatimonadia</taxon>
        <taxon>Gemmatimonadales</taxon>
        <taxon>Gemmatimonadaceae</taxon>
        <taxon>Pseudogemmatithrix</taxon>
    </lineage>
</organism>
<dbReference type="Gene3D" id="2.60.40.1120">
    <property type="entry name" value="Carboxypeptidase-like, regulatory domain"/>
    <property type="match status" value="1"/>
</dbReference>
<keyword evidence="1" id="KW-0378">Hydrolase</keyword>
<dbReference type="GO" id="GO:0004180">
    <property type="term" value="F:carboxypeptidase activity"/>
    <property type="evidence" value="ECO:0007669"/>
    <property type="project" value="UniProtKB-KW"/>
</dbReference>
<reference evidence="1" key="1">
    <citation type="submission" date="2023-07" db="EMBL/GenBank/DDBJ databases">
        <authorList>
            <person name="Haufschild T."/>
            <person name="Kallscheuer N."/>
            <person name="Hammer J."/>
            <person name="Kohn T."/>
            <person name="Kabuu M."/>
            <person name="Jogler M."/>
            <person name="Wohfarth N."/>
            <person name="Heuer A."/>
            <person name="Rohde M."/>
            <person name="van Teeseling M.C.F."/>
            <person name="Jogler C."/>
        </authorList>
    </citation>
    <scope>NUCLEOTIDE SEQUENCE</scope>
    <source>
        <strain evidence="1">Strain 138</strain>
        <strain evidence="2">Strain 318</strain>
    </source>
</reference>
<gene>
    <name evidence="1" type="ORF">Strain138_002217</name>
    <name evidence="2" type="ORF">Strain318_002216</name>
</gene>
<proteinExistence type="predicted"/>
<accession>A0AA49JVU0</accession>
<dbReference type="Proteomes" id="UP001229955">
    <property type="component" value="Chromosome"/>
</dbReference>
<name>A0AA49JVU0_9BACT</name>
<dbReference type="Pfam" id="PF13620">
    <property type="entry name" value="CarboxypepD_reg"/>
    <property type="match status" value="1"/>
</dbReference>
<dbReference type="EMBL" id="CP130612">
    <property type="protein sequence ID" value="WKW12906.1"/>
    <property type="molecule type" value="Genomic_DNA"/>
</dbReference>
<dbReference type="AlphaFoldDB" id="A0AA49JVU0"/>
<evidence type="ECO:0000313" key="1">
    <source>
        <dbReference type="EMBL" id="WKW12906.1"/>
    </source>
</evidence>
<dbReference type="EMBL" id="CP130613">
    <property type="protein sequence ID" value="WKW15813.1"/>
    <property type="molecule type" value="Genomic_DNA"/>
</dbReference>
<dbReference type="RefSeq" id="WP_367885773.1">
    <property type="nucleotide sequence ID" value="NZ_CP130612.1"/>
</dbReference>
<evidence type="ECO:0000313" key="3">
    <source>
        <dbReference type="Proteomes" id="UP001229955"/>
    </source>
</evidence>
<keyword evidence="3" id="KW-1185">Reference proteome</keyword>
<sequence>MAAVTGGAALCACGIGAPASEPEPRLPVVVSPIVGAVIRDSVRVRWDVPERPGQLSDERLAELRPRIARLVADPDTFRMGLTDSVFLGQRVRVLAVDSEGSVLGELRRYGFSLRNGLSITPSGAVRAQYFVAGTFTATLSRSRQPSLFSAVPAATVTVLVQDSVGRPAPVFARAGTVRLRGVVRDTAGTAMPGVPVFVARHGVRLAADTTDEFGRFALDSLPSGVLRVVARSFGQTPATAEVFTTPGTTFVRALQLGRLSATLEPVRTDGPRGTPHTLRPEH</sequence>
<dbReference type="KEGG" id="pspc:Strain318_002216"/>
<dbReference type="InterPro" id="IPR008969">
    <property type="entry name" value="CarboxyPept-like_regulatory"/>
</dbReference>
<protein>
    <submittedName>
        <fullName evidence="1">Carboxypeptidase-like regulatory domain-containing protein</fullName>
    </submittedName>
</protein>
<keyword evidence="1" id="KW-0645">Protease</keyword>
<keyword evidence="1" id="KW-0121">Carboxypeptidase</keyword>
<accession>A0AA49K239</accession>
<dbReference type="SUPFAM" id="SSF49464">
    <property type="entry name" value="Carboxypeptidase regulatory domain-like"/>
    <property type="match status" value="1"/>
</dbReference>
<evidence type="ECO:0000313" key="2">
    <source>
        <dbReference type="EMBL" id="WKW15813.1"/>
    </source>
</evidence>